<comment type="caution">
    <text evidence="1">The sequence shown here is derived from an EMBL/GenBank/DDBJ whole genome shotgun (WGS) entry which is preliminary data.</text>
</comment>
<sequence length="135" mass="15155">MNLNEYAEKIHANAADKGFWDSDRNMGEMLMLAVSELAEALEEHRAGRPAVWYASTEAGDDRSVDEVTVMADGRALYGDEQWHETMKPEGVAVEIADCLIRCLDMLNSLDVDIDSVVRQKMAYNASREQLHGKSY</sequence>
<protein>
    <recommendedName>
        <fullName evidence="3">MazG-like nucleotide pyrophosphohydrolase family protein</fullName>
    </recommendedName>
</protein>
<accession>A0A542EGV3</accession>
<dbReference type="Gene3D" id="1.10.287.1080">
    <property type="entry name" value="MazG-like"/>
    <property type="match status" value="1"/>
</dbReference>
<dbReference type="SUPFAM" id="SSF101386">
    <property type="entry name" value="all-alpha NTP pyrophosphatases"/>
    <property type="match status" value="1"/>
</dbReference>
<gene>
    <name evidence="1" type="ORF">FB459_2037</name>
</gene>
<evidence type="ECO:0008006" key="3">
    <source>
        <dbReference type="Google" id="ProtNLM"/>
    </source>
</evidence>
<dbReference type="Proteomes" id="UP000320806">
    <property type="component" value="Unassembled WGS sequence"/>
</dbReference>
<dbReference type="AlphaFoldDB" id="A0A542EGV3"/>
<dbReference type="EMBL" id="VFMO01000001">
    <property type="protein sequence ID" value="TQJ14570.1"/>
    <property type="molecule type" value="Genomic_DNA"/>
</dbReference>
<reference evidence="1 2" key="1">
    <citation type="submission" date="2019-06" db="EMBL/GenBank/DDBJ databases">
        <title>Sequencing the genomes of 1000 actinobacteria strains.</title>
        <authorList>
            <person name="Klenk H.-P."/>
        </authorList>
    </citation>
    <scope>NUCLEOTIDE SEQUENCE [LARGE SCALE GENOMIC DNA]</scope>
    <source>
        <strain evidence="1 2">DSM 19828</strain>
    </source>
</reference>
<dbReference type="RefSeq" id="WP_141928366.1">
    <property type="nucleotide sequence ID" value="NZ_BAABCI010000003.1"/>
</dbReference>
<organism evidence="1 2">
    <name type="scientific">Yimella lutea</name>
    <dbReference type="NCBI Taxonomy" id="587872"/>
    <lineage>
        <taxon>Bacteria</taxon>
        <taxon>Bacillati</taxon>
        <taxon>Actinomycetota</taxon>
        <taxon>Actinomycetes</taxon>
        <taxon>Micrococcales</taxon>
        <taxon>Dermacoccaceae</taxon>
        <taxon>Yimella</taxon>
    </lineage>
</organism>
<name>A0A542EGV3_9MICO</name>
<dbReference type="CDD" id="cd11542">
    <property type="entry name" value="NTP-PPase_u5"/>
    <property type="match status" value="1"/>
</dbReference>
<keyword evidence="2" id="KW-1185">Reference proteome</keyword>
<dbReference type="OrthoDB" id="9154322at2"/>
<proteinExistence type="predicted"/>
<evidence type="ECO:0000313" key="2">
    <source>
        <dbReference type="Proteomes" id="UP000320806"/>
    </source>
</evidence>
<evidence type="ECO:0000313" key="1">
    <source>
        <dbReference type="EMBL" id="TQJ14570.1"/>
    </source>
</evidence>